<feature type="compositionally biased region" description="Polar residues" evidence="1">
    <location>
        <begin position="131"/>
        <end position="145"/>
    </location>
</feature>
<gene>
    <name evidence="2" type="ORF">DWZ32_23480</name>
</gene>
<dbReference type="RefSeq" id="WP_118477452.1">
    <property type="nucleotide sequence ID" value="NZ_JAQCXL010000063.1"/>
</dbReference>
<sequence length="165" mass="18560">MLYNLFPSDLPCGKIFRGNIALRKSDKSAICHAATELQGKKTDMRMKPDWLNDNPMVALETMAEDSYLRHTMTLYLVLRISMAGTCHGITAISGEKDESRIRQSVVPIVIMRAKRRLPKSKSRNAAMSDGSEYSTRQRSVHSSPSRGKPCTWRRDTVGIFNIING</sequence>
<comment type="caution">
    <text evidence="2">The sequence shown here is derived from an EMBL/GenBank/DDBJ whole genome shotgun (WGS) entry which is preliminary data.</text>
</comment>
<reference evidence="2 3" key="1">
    <citation type="submission" date="2018-08" db="EMBL/GenBank/DDBJ databases">
        <title>A genome reference for cultivated species of the human gut microbiota.</title>
        <authorList>
            <person name="Zou Y."/>
            <person name="Xue W."/>
            <person name="Luo G."/>
        </authorList>
    </citation>
    <scope>NUCLEOTIDE SEQUENCE [LARGE SCALE GENOMIC DNA]</scope>
    <source>
        <strain evidence="2 3">AF31-23</strain>
    </source>
</reference>
<evidence type="ECO:0000256" key="1">
    <source>
        <dbReference type="SAM" id="MobiDB-lite"/>
    </source>
</evidence>
<protein>
    <submittedName>
        <fullName evidence="2">Uncharacterized protein</fullName>
    </submittedName>
</protein>
<evidence type="ECO:0000313" key="2">
    <source>
        <dbReference type="EMBL" id="RHN01107.1"/>
    </source>
</evidence>
<dbReference type="AlphaFoldDB" id="A0AB37M6U3"/>
<feature type="region of interest" description="Disordered" evidence="1">
    <location>
        <begin position="116"/>
        <end position="150"/>
    </location>
</feature>
<proteinExistence type="predicted"/>
<accession>A0AB37M6U3</accession>
<organism evidence="2 3">
    <name type="scientific">Bacteroides intestinalis</name>
    <dbReference type="NCBI Taxonomy" id="329854"/>
    <lineage>
        <taxon>Bacteria</taxon>
        <taxon>Pseudomonadati</taxon>
        <taxon>Bacteroidota</taxon>
        <taxon>Bacteroidia</taxon>
        <taxon>Bacteroidales</taxon>
        <taxon>Bacteroidaceae</taxon>
        <taxon>Bacteroides</taxon>
    </lineage>
</organism>
<dbReference type="EMBL" id="QRQM01000066">
    <property type="protein sequence ID" value="RHN01107.1"/>
    <property type="molecule type" value="Genomic_DNA"/>
</dbReference>
<name>A0AB37M6U3_9BACE</name>
<dbReference type="Proteomes" id="UP000286003">
    <property type="component" value="Unassembled WGS sequence"/>
</dbReference>
<evidence type="ECO:0000313" key="3">
    <source>
        <dbReference type="Proteomes" id="UP000286003"/>
    </source>
</evidence>